<keyword evidence="1" id="KW-0812">Transmembrane</keyword>
<dbReference type="AlphaFoldDB" id="A0A7C4GE16"/>
<accession>A0A7C4GE16</accession>
<keyword evidence="1" id="KW-0472">Membrane</keyword>
<feature type="transmembrane region" description="Helical" evidence="1">
    <location>
        <begin position="9"/>
        <end position="27"/>
    </location>
</feature>
<reference evidence="2" key="1">
    <citation type="journal article" date="2020" name="mSystems">
        <title>Genome- and Community-Level Interaction Insights into Carbon Utilization and Element Cycling Functions of Hydrothermarchaeota in Hydrothermal Sediment.</title>
        <authorList>
            <person name="Zhou Z."/>
            <person name="Liu Y."/>
            <person name="Xu W."/>
            <person name="Pan J."/>
            <person name="Luo Z.H."/>
            <person name="Li M."/>
        </authorList>
    </citation>
    <scope>NUCLEOTIDE SEQUENCE [LARGE SCALE GENOMIC DNA]</scope>
    <source>
        <strain evidence="2">SpSt-488</strain>
    </source>
</reference>
<comment type="caution">
    <text evidence="2">The sequence shown here is derived from an EMBL/GenBank/DDBJ whole genome shotgun (WGS) entry which is preliminary data.</text>
</comment>
<evidence type="ECO:0000313" key="2">
    <source>
        <dbReference type="EMBL" id="HGK28916.1"/>
    </source>
</evidence>
<name>A0A7C4GE16_UNCW3</name>
<gene>
    <name evidence="2" type="ORF">ENS41_08250</name>
</gene>
<protein>
    <submittedName>
        <fullName evidence="2">Uncharacterized protein</fullName>
    </submittedName>
</protein>
<sequence>MAAIPKGRIVLYVVLGVIVIVVGIFVLTTSAKEKQLQAGHKWEVEDVARFVKGRTEQCEDIEQDLSGYTGPEVDEAMALLAKAREGMTQMQSLTDANEITAKSKEVGENIKKARAIKNKLKRGK</sequence>
<dbReference type="EMBL" id="DSUT01000175">
    <property type="protein sequence ID" value="HGK28916.1"/>
    <property type="molecule type" value="Genomic_DNA"/>
</dbReference>
<proteinExistence type="predicted"/>
<evidence type="ECO:0000256" key="1">
    <source>
        <dbReference type="SAM" id="Phobius"/>
    </source>
</evidence>
<organism evidence="2">
    <name type="scientific">candidate division WOR-3 bacterium</name>
    <dbReference type="NCBI Taxonomy" id="2052148"/>
    <lineage>
        <taxon>Bacteria</taxon>
        <taxon>Bacteria division WOR-3</taxon>
    </lineage>
</organism>
<keyword evidence="1" id="KW-1133">Transmembrane helix</keyword>